<organism evidence="1 2">
    <name type="scientific">Pseudomonas phage vB_PaeM_PS119XW</name>
    <dbReference type="NCBI Taxonomy" id="2601632"/>
    <lineage>
        <taxon>Viruses</taxon>
        <taxon>Duplodnaviria</taxon>
        <taxon>Heunggongvirae</taxon>
        <taxon>Uroviricota</taxon>
        <taxon>Caudoviricetes</taxon>
        <taxon>Chimalliviridae</taxon>
        <taxon>Pawinskivirus</taxon>
        <taxon>Pawinskivirus PS119XW</taxon>
    </lineage>
</organism>
<name>A0A5C1K936_9CAUD</name>
<dbReference type="KEGG" id="vg:77937074"/>
<accession>A0A5C1K936</accession>
<dbReference type="RefSeq" id="YP_010661064.1">
    <property type="nucleotide sequence ID" value="NC_070882.1"/>
</dbReference>
<dbReference type="GeneID" id="77937074"/>
<reference evidence="1 2" key="1">
    <citation type="submission" date="2019-06" db="EMBL/GenBank/DDBJ databases">
        <title>A distant relative of Phikzvirus genus phages from a therapeutic phage collection.</title>
        <authorList>
            <person name="Hejnowicz M.S."/>
            <person name="Dabrowski K."/>
            <person name="Gawor J."/>
            <person name="Weber-Dabrowska B."/>
            <person name="Gromadka R."/>
            <person name="Lobocka M.B."/>
        </authorList>
    </citation>
    <scope>NUCLEOTIDE SEQUENCE [LARGE SCALE GENOMIC DNA]</scope>
</reference>
<proteinExistence type="predicted"/>
<evidence type="ECO:0000313" key="2">
    <source>
        <dbReference type="Proteomes" id="UP000322144"/>
    </source>
</evidence>
<protein>
    <submittedName>
        <fullName evidence="1">Uncharacterized protein</fullName>
    </submittedName>
</protein>
<sequence>MFELKFAEKESFPGRGPCIELYGDYVTERVWEAVHRVVTCNLMSSPFYQAKQGFSVFFQGGHNDPRGKWILLEFWVDDIEKTNEFVRLLSIEVDKVLMKRNTQICVNPYKMGYDDGSGSYTALSEIHKETGCRVDWGCSMSPITFHPENNLEHRAVTKLCEMFQLPVTRWKDTWEV</sequence>
<dbReference type="EMBL" id="MN103543">
    <property type="protein sequence ID" value="QEM42053.1"/>
    <property type="molecule type" value="Genomic_DNA"/>
</dbReference>
<evidence type="ECO:0000313" key="1">
    <source>
        <dbReference type="EMBL" id="QEM42053.1"/>
    </source>
</evidence>
<keyword evidence="2" id="KW-1185">Reference proteome</keyword>
<dbReference type="Proteomes" id="UP000322144">
    <property type="component" value="Segment"/>
</dbReference>